<feature type="coiled-coil region" evidence="1">
    <location>
        <begin position="391"/>
        <end position="418"/>
    </location>
</feature>
<dbReference type="PRINTS" id="PR00625">
    <property type="entry name" value="JDOMAIN"/>
</dbReference>
<feature type="compositionally biased region" description="Basic residues" evidence="2">
    <location>
        <begin position="92"/>
        <end position="103"/>
    </location>
</feature>
<dbReference type="Pfam" id="PF12572">
    <property type="entry name" value="DUF3752"/>
    <property type="match status" value="1"/>
</dbReference>
<feature type="compositionally biased region" description="Basic and acidic residues" evidence="2">
    <location>
        <begin position="538"/>
        <end position="575"/>
    </location>
</feature>
<dbReference type="InterPro" id="IPR001623">
    <property type="entry name" value="DnaJ_domain"/>
</dbReference>
<dbReference type="PROSITE" id="PS50076">
    <property type="entry name" value="DNAJ_2"/>
    <property type="match status" value="1"/>
</dbReference>
<feature type="region of interest" description="Disordered" evidence="2">
    <location>
        <begin position="217"/>
        <end position="258"/>
    </location>
</feature>
<organism evidence="4">
    <name type="scientific">Anthurium amnicola</name>
    <dbReference type="NCBI Taxonomy" id="1678845"/>
    <lineage>
        <taxon>Eukaryota</taxon>
        <taxon>Viridiplantae</taxon>
        <taxon>Streptophyta</taxon>
        <taxon>Embryophyta</taxon>
        <taxon>Tracheophyta</taxon>
        <taxon>Spermatophyta</taxon>
        <taxon>Magnoliopsida</taxon>
        <taxon>Liliopsida</taxon>
        <taxon>Araceae</taxon>
        <taxon>Pothoideae</taxon>
        <taxon>Potheae</taxon>
        <taxon>Anthurium</taxon>
    </lineage>
</organism>
<feature type="compositionally biased region" description="Basic and acidic residues" evidence="2">
    <location>
        <begin position="234"/>
        <end position="256"/>
    </location>
</feature>
<dbReference type="PANTHER" id="PTHR47422:SF1">
    <property type="entry name" value="DNAJ HEAT SHOCK N-TERMINAL DOMAIN-CONTAINING PROTEIN"/>
    <property type="match status" value="1"/>
</dbReference>
<evidence type="ECO:0000256" key="2">
    <source>
        <dbReference type="SAM" id="MobiDB-lite"/>
    </source>
</evidence>
<evidence type="ECO:0000259" key="3">
    <source>
        <dbReference type="PROSITE" id="PS50076"/>
    </source>
</evidence>
<protein>
    <submittedName>
        <fullName evidence="4">DnaJ subfamily C member 14</fullName>
    </submittedName>
</protein>
<dbReference type="CDD" id="cd06257">
    <property type="entry name" value="DnaJ"/>
    <property type="match status" value="1"/>
</dbReference>
<gene>
    <name evidence="4" type="primary">Dnajc14_1</name>
    <name evidence="4" type="ORF">g.32651</name>
</gene>
<dbReference type="SMART" id="SM00271">
    <property type="entry name" value="DnaJ"/>
    <property type="match status" value="1"/>
</dbReference>
<feature type="region of interest" description="Disordered" evidence="2">
    <location>
        <begin position="530"/>
        <end position="575"/>
    </location>
</feature>
<feature type="compositionally biased region" description="Low complexity" evidence="2">
    <location>
        <begin position="27"/>
        <end position="49"/>
    </location>
</feature>
<feature type="compositionally biased region" description="Low complexity" evidence="2">
    <location>
        <begin position="115"/>
        <end position="125"/>
    </location>
</feature>
<evidence type="ECO:0000313" key="4">
    <source>
        <dbReference type="EMBL" id="JAT66421.1"/>
    </source>
</evidence>
<accession>A0A1D1ZHX4</accession>
<feature type="region of interest" description="Disordered" evidence="2">
    <location>
        <begin position="445"/>
        <end position="483"/>
    </location>
</feature>
<reference evidence="4" key="1">
    <citation type="submission" date="2015-07" db="EMBL/GenBank/DDBJ databases">
        <title>Transcriptome Assembly of Anthurium amnicola.</title>
        <authorList>
            <person name="Suzuki J."/>
        </authorList>
    </citation>
    <scope>NUCLEOTIDE SEQUENCE</scope>
</reference>
<feature type="compositionally biased region" description="Gly residues" evidence="2">
    <location>
        <begin position="1"/>
        <end position="15"/>
    </location>
</feature>
<dbReference type="Gene3D" id="1.10.287.110">
    <property type="entry name" value="DnaJ domain"/>
    <property type="match status" value="1"/>
</dbReference>
<keyword evidence="1" id="KW-0175">Coiled coil</keyword>
<evidence type="ECO:0000256" key="1">
    <source>
        <dbReference type="SAM" id="Coils"/>
    </source>
</evidence>
<dbReference type="Pfam" id="PF00226">
    <property type="entry name" value="DnaJ"/>
    <property type="match status" value="1"/>
</dbReference>
<dbReference type="InterPro" id="IPR036869">
    <property type="entry name" value="J_dom_sf"/>
</dbReference>
<feature type="domain" description="J" evidence="3">
    <location>
        <begin position="335"/>
        <end position="399"/>
    </location>
</feature>
<proteinExistence type="predicted"/>
<feature type="compositionally biased region" description="Basic and acidic residues" evidence="2">
    <location>
        <begin position="445"/>
        <end position="459"/>
    </location>
</feature>
<feature type="compositionally biased region" description="Basic residues" evidence="2">
    <location>
        <begin position="50"/>
        <end position="68"/>
    </location>
</feature>
<sequence length="606" mass="67338">MGGNGAAKRSGGGVRGSKKKRHRCSTSDDSTSSLSDSSSGSDSESPGRVRPGRSSRRKHRSGHRRRSRKESESPEVPPSKKAKSERRGREDKKRKRDRHRRRTRGDGGRKKGAGSEHASSGGSSSDYESPKPEDMVCCILKKFPEAAGDLRQLLQVVDSGQAVDVRGISDRSMSKLLKKLFRSLKLKQNDDGVFLLAPRRLPTLDVVGSLLSSHVKGSGISHSGSATGVQPASPDKESIQKNEADIGPSEEPRVKPDSLSLRRRFIGPEMPSAELLAAAAELTEAETALRNADLEVDDDLFIGPAPPAVVAEAASANEAERFEEVARIIGADTDKPYDVLGVNWKMSTENVKKKYWKLSLMVHPDKCSHPQAHQAFVILNKAFKLLQDPDERKAMEEKMKLKEEEAAFKAELQALREAAQWRKLQGISMEGDDVLLAETEQPPKRDEWMTTLPPERKDGITMQSTSFSRTRKEGRGDTSIWTDNPLDKAQKAKQSYLEAYNRTTAVASMDDEKNRASSVADLVDKFNRAKRPISLVQKHQEESSRPKRKSKLPEKEEDWVGQHPWKPWDREKDLTAGRKKVNLDAKNMADGLASRFSSGSFQRDFL</sequence>
<feature type="region of interest" description="Disordered" evidence="2">
    <location>
        <begin position="1"/>
        <end position="131"/>
    </location>
</feature>
<dbReference type="AlphaFoldDB" id="A0A1D1ZHX4"/>
<dbReference type="GO" id="GO:0005783">
    <property type="term" value="C:endoplasmic reticulum"/>
    <property type="evidence" value="ECO:0007669"/>
    <property type="project" value="UniProtKB-ARBA"/>
</dbReference>
<name>A0A1D1ZHX4_9ARAE</name>
<dbReference type="SUPFAM" id="SSF46565">
    <property type="entry name" value="Chaperone J-domain"/>
    <property type="match status" value="1"/>
</dbReference>
<dbReference type="InterPro" id="IPR022226">
    <property type="entry name" value="DUF3752"/>
</dbReference>
<dbReference type="PANTHER" id="PTHR47422">
    <property type="entry name" value="DNAJ HEAT SHOCK N-TERMINAL DOMAIN-CONTAINING PROTEIN"/>
    <property type="match status" value="1"/>
</dbReference>
<dbReference type="EMBL" id="GDJX01001515">
    <property type="protein sequence ID" value="JAT66421.1"/>
    <property type="molecule type" value="Transcribed_RNA"/>
</dbReference>
<feature type="compositionally biased region" description="Polar residues" evidence="2">
    <location>
        <begin position="220"/>
        <end position="230"/>
    </location>
</feature>